<protein>
    <recommendedName>
        <fullName evidence="3">Secreted protein</fullName>
    </recommendedName>
</protein>
<evidence type="ECO:0000313" key="2">
    <source>
        <dbReference type="Proteomes" id="UP001183619"/>
    </source>
</evidence>
<proteinExistence type="predicted"/>
<keyword evidence="2" id="KW-1185">Reference proteome</keyword>
<comment type="caution">
    <text evidence="1">The sequence shown here is derived from an EMBL/GenBank/DDBJ whole genome shotgun (WGS) entry which is preliminary data.</text>
</comment>
<accession>A0ABU2BBV2</accession>
<gene>
    <name evidence="1" type="ORF">J2S37_002655</name>
</gene>
<reference evidence="1 2" key="1">
    <citation type="submission" date="2023-07" db="EMBL/GenBank/DDBJ databases">
        <title>Sequencing the genomes of 1000 actinobacteria strains.</title>
        <authorList>
            <person name="Klenk H.-P."/>
        </authorList>
    </citation>
    <scope>NUCLEOTIDE SEQUENCE [LARGE SCALE GENOMIC DNA]</scope>
    <source>
        <strain evidence="1 2">DSM 44508</strain>
    </source>
</reference>
<dbReference type="RefSeq" id="WP_277104602.1">
    <property type="nucleotide sequence ID" value="NZ_CP047209.1"/>
</dbReference>
<evidence type="ECO:0000313" key="1">
    <source>
        <dbReference type="EMBL" id="MDR7356117.1"/>
    </source>
</evidence>
<name>A0ABU2BBV2_9CORY</name>
<dbReference type="Proteomes" id="UP001183619">
    <property type="component" value="Unassembled WGS sequence"/>
</dbReference>
<dbReference type="EMBL" id="JAVDYF010000001">
    <property type="protein sequence ID" value="MDR7356117.1"/>
    <property type="molecule type" value="Genomic_DNA"/>
</dbReference>
<evidence type="ECO:0008006" key="3">
    <source>
        <dbReference type="Google" id="ProtNLM"/>
    </source>
</evidence>
<organism evidence="1 2">
    <name type="scientific">Corynebacterium felinum</name>
    <dbReference type="NCBI Taxonomy" id="131318"/>
    <lineage>
        <taxon>Bacteria</taxon>
        <taxon>Bacillati</taxon>
        <taxon>Actinomycetota</taxon>
        <taxon>Actinomycetes</taxon>
        <taxon>Mycobacteriales</taxon>
        <taxon>Corynebacteriaceae</taxon>
        <taxon>Corynebacterium</taxon>
    </lineage>
</organism>
<sequence>MPHTHAFRRRHILIPIVTLSLMLGLSGCSNYDSSPQVPVEEAVGIEIAQPRVTVINEGTGAKTPLRFADIDNRRTVEVLIGDGFSQELRRKDSGHTPAPLKAEAVEPRVLHSTATVVTKKAENSTSTRSVFVQLNTPEFVTPTKESLNEDLATARGFGFGWFASDTGEISSVNFTAPTQATDNARALVEQHLLTLTGLPVVFPEAAVGVGASWTVESRVQAAAQTYLQTVTYTLKSFDADSTSVVLGVDVAQRPSLGALDADGKQLKVVHTESATEGELKVDLGSPLPVSGKIATSTQVVYGEESSEVDVVQESTLTVEFR</sequence>